<feature type="region of interest" description="Disordered" evidence="1">
    <location>
        <begin position="633"/>
        <end position="706"/>
    </location>
</feature>
<gene>
    <name evidence="2" type="ORF">BU26DRAFT_272027</name>
</gene>
<proteinExistence type="predicted"/>
<feature type="region of interest" description="Disordered" evidence="1">
    <location>
        <begin position="121"/>
        <end position="150"/>
    </location>
</feature>
<accession>A0A6A6ILC7</accession>
<feature type="compositionally biased region" description="Low complexity" evidence="1">
    <location>
        <begin position="175"/>
        <end position="191"/>
    </location>
</feature>
<organism evidence="2 3">
    <name type="scientific">Trematosphaeria pertusa</name>
    <dbReference type="NCBI Taxonomy" id="390896"/>
    <lineage>
        <taxon>Eukaryota</taxon>
        <taxon>Fungi</taxon>
        <taxon>Dikarya</taxon>
        <taxon>Ascomycota</taxon>
        <taxon>Pezizomycotina</taxon>
        <taxon>Dothideomycetes</taxon>
        <taxon>Pleosporomycetidae</taxon>
        <taxon>Pleosporales</taxon>
        <taxon>Massarineae</taxon>
        <taxon>Trematosphaeriaceae</taxon>
        <taxon>Trematosphaeria</taxon>
    </lineage>
</organism>
<feature type="region of interest" description="Disordered" evidence="1">
    <location>
        <begin position="424"/>
        <end position="513"/>
    </location>
</feature>
<feature type="compositionally biased region" description="Basic and acidic residues" evidence="1">
    <location>
        <begin position="1087"/>
        <end position="1105"/>
    </location>
</feature>
<evidence type="ECO:0000313" key="3">
    <source>
        <dbReference type="Proteomes" id="UP000800094"/>
    </source>
</evidence>
<keyword evidence="3" id="KW-1185">Reference proteome</keyword>
<name>A0A6A6ILC7_9PLEO</name>
<feature type="compositionally biased region" description="Basic and acidic residues" evidence="1">
    <location>
        <begin position="500"/>
        <end position="510"/>
    </location>
</feature>
<feature type="compositionally biased region" description="Polar residues" evidence="1">
    <location>
        <begin position="428"/>
        <end position="455"/>
    </location>
</feature>
<feature type="compositionally biased region" description="Polar residues" evidence="1">
    <location>
        <begin position="1110"/>
        <end position="1123"/>
    </location>
</feature>
<dbReference type="EMBL" id="ML987193">
    <property type="protein sequence ID" value="KAF2250868.1"/>
    <property type="molecule type" value="Genomic_DNA"/>
</dbReference>
<feature type="compositionally biased region" description="Basic and acidic residues" evidence="1">
    <location>
        <begin position="125"/>
        <end position="134"/>
    </location>
</feature>
<feature type="compositionally biased region" description="Acidic residues" evidence="1">
    <location>
        <begin position="692"/>
        <end position="706"/>
    </location>
</feature>
<evidence type="ECO:0000256" key="1">
    <source>
        <dbReference type="SAM" id="MobiDB-lite"/>
    </source>
</evidence>
<dbReference type="RefSeq" id="XP_033685872.1">
    <property type="nucleotide sequence ID" value="XM_033821390.1"/>
</dbReference>
<feature type="region of interest" description="Disordered" evidence="1">
    <location>
        <begin position="379"/>
        <end position="403"/>
    </location>
</feature>
<reference evidence="2" key="1">
    <citation type="journal article" date="2020" name="Stud. Mycol.">
        <title>101 Dothideomycetes genomes: a test case for predicting lifestyles and emergence of pathogens.</title>
        <authorList>
            <person name="Haridas S."/>
            <person name="Albert R."/>
            <person name="Binder M."/>
            <person name="Bloem J."/>
            <person name="Labutti K."/>
            <person name="Salamov A."/>
            <person name="Andreopoulos B."/>
            <person name="Baker S."/>
            <person name="Barry K."/>
            <person name="Bills G."/>
            <person name="Bluhm B."/>
            <person name="Cannon C."/>
            <person name="Castanera R."/>
            <person name="Culley D."/>
            <person name="Daum C."/>
            <person name="Ezra D."/>
            <person name="Gonzalez J."/>
            <person name="Henrissat B."/>
            <person name="Kuo A."/>
            <person name="Liang C."/>
            <person name="Lipzen A."/>
            <person name="Lutzoni F."/>
            <person name="Magnuson J."/>
            <person name="Mondo S."/>
            <person name="Nolan M."/>
            <person name="Ohm R."/>
            <person name="Pangilinan J."/>
            <person name="Park H.-J."/>
            <person name="Ramirez L."/>
            <person name="Alfaro M."/>
            <person name="Sun H."/>
            <person name="Tritt A."/>
            <person name="Yoshinaga Y."/>
            <person name="Zwiers L.-H."/>
            <person name="Turgeon B."/>
            <person name="Goodwin S."/>
            <person name="Spatafora J."/>
            <person name="Crous P."/>
            <person name="Grigoriev I."/>
        </authorList>
    </citation>
    <scope>NUCLEOTIDE SEQUENCE</scope>
    <source>
        <strain evidence="2">CBS 122368</strain>
    </source>
</reference>
<feature type="compositionally biased region" description="Polar residues" evidence="1">
    <location>
        <begin position="135"/>
        <end position="150"/>
    </location>
</feature>
<dbReference type="Proteomes" id="UP000800094">
    <property type="component" value="Unassembled WGS sequence"/>
</dbReference>
<dbReference type="GeneID" id="54574720"/>
<feature type="region of interest" description="Disordered" evidence="1">
    <location>
        <begin position="1147"/>
        <end position="1176"/>
    </location>
</feature>
<feature type="compositionally biased region" description="Basic and acidic residues" evidence="1">
    <location>
        <begin position="654"/>
        <end position="663"/>
    </location>
</feature>
<dbReference type="AlphaFoldDB" id="A0A6A6ILC7"/>
<feature type="region of interest" description="Disordered" evidence="1">
    <location>
        <begin position="1046"/>
        <end position="1130"/>
    </location>
</feature>
<evidence type="ECO:0000313" key="2">
    <source>
        <dbReference type="EMBL" id="KAF2250868.1"/>
    </source>
</evidence>
<feature type="compositionally biased region" description="Low complexity" evidence="1">
    <location>
        <begin position="206"/>
        <end position="238"/>
    </location>
</feature>
<feature type="compositionally biased region" description="Basic and acidic residues" evidence="1">
    <location>
        <begin position="482"/>
        <end position="492"/>
    </location>
</feature>
<sequence>MVSLISSLPHHVHLYLNYSTPEYERTRLREDVLSLSRIPSQHAYYKAAPEAACFPLLFIRARTARPQLPTCNTEAPEHPLESTHPNELLFHPSTVPAVSRGSSLQQSKHNNMPLKLFSKFTTSKNAEKAPKTPNEHTTSTMYRPSGGITTMPETEINAEAEAMKHTRQKSSLRHATVPSAPTPEATAAAPTIVQKPETPDQNRSISAPVTASSTAPTTPNQSESSRTTPSTAPTTPTSWDTLPRSIQYRPRGVFSARPDVVPVDAAGKEKKHGRFCKIKTAIKNKFVRGKKTDTGHRQGQCCKHKKFRDGRCKKCSAMKGEVEGLLEAGAHCAHGGCAGCEECVDGIEMTLAPFHAPQLDAFRPISDFIVDFPNLGAVEDTTTDEPNTGEVEIPPVSDEPPKIAELRPIPDLVDPFGEFVTVPDASTVDENSPTSSHFTQGTLPTEVTRPSTAATGNAAPEIPPNPAVTSDLSEAENQRTPCPDRSRAKTQESSDDQDGDEHFSDADPDFKVTPSLKGKLYDGDGDWTVYEENAVARAVTITKVRAREVTIAPRRRGRHHRHRRVQVTEEQSVELQDEVEEDMLVRTGEAAIRRRRCSRVQMASITEAWSIQEQQQDEAQKDMPVQTREVTIHLRRLSSMKTAPATEEQPNEEPQDKAKEETPVKAGEVTIPPRRRSSVQTAPATEEHPNEEQQEEETTEQSTEDWENQIYRLEAEAAQRRPPRIIYYPPTALQAAAGISRQRLNIWRALLPPMDHLIPPGLLRDFATGQKKKLWMQNPKTFYSPISLGAVVAHQRRLAAKAKGVQVSSRLLADVVKYPRLAGEGPHLPSGSNVEEMRPVIKLPENVVELIVTSALAGSHKCQATLDAMHSLLLPSRALWTRRGRCPIRCAYCVIELWLLVYCNHATQAIAEAVQKQFFPKAGEKTMKRAAFSKFINERARKGDLRENVAAKVQALIWAYGNVAPLLRPTGEIQVQEIGNWLVELHQDTVLVEDLSMTEVEEEETPGTFAQEILDDMTDPEGDQQAPEPTPILQPAALHRSASSIDLDAGTIEESQTPKRRNTLPRTRRDSLSLLKMRADPCTNAEADIKESPAEASEEHTRTREPPTTSLKDSAQDLSTIQDGDTDVQHPDRANALMSLHRLAKHLHRRGGRRRLDSDPDSDTDSPSIEKVGEEVPNTITKLRRKPSHFLTRLIQRVQDTAKKQEDDTVSVASLD</sequence>
<feature type="region of interest" description="Disordered" evidence="1">
    <location>
        <begin position="163"/>
        <end position="245"/>
    </location>
</feature>
<protein>
    <submittedName>
        <fullName evidence="2">Uncharacterized protein</fullName>
    </submittedName>
</protein>